<organism evidence="1 2">
    <name type="scientific">Flavivirga aquatica</name>
    <dbReference type="NCBI Taxonomy" id="1849968"/>
    <lineage>
        <taxon>Bacteria</taxon>
        <taxon>Pseudomonadati</taxon>
        <taxon>Bacteroidota</taxon>
        <taxon>Flavobacteriia</taxon>
        <taxon>Flavobacteriales</taxon>
        <taxon>Flavobacteriaceae</taxon>
        <taxon>Flavivirga</taxon>
    </lineage>
</organism>
<evidence type="ECO:0000313" key="2">
    <source>
        <dbReference type="Proteomes" id="UP000095713"/>
    </source>
</evidence>
<name>A0A1E5SHQ8_9FLAO</name>
<evidence type="ECO:0000313" key="1">
    <source>
        <dbReference type="EMBL" id="OEJ98648.1"/>
    </source>
</evidence>
<dbReference type="OrthoDB" id="612868at2"/>
<accession>A0A1E5SHQ8</accession>
<sequence length="405" mass="46176">MANDKITMQEKKNPPRVKEEYNTLSITITCDDPDVIIAPAAQKPATLKFAKPLIEKIEGPFDENNELVDEMEVDKTYVFKATKFKESTFTPIKHIWFAEQIDDGEIVDLEYKKGENPYLDKDDAVCYSYKAKDAEKIRIYAYVAKPIEKVSILSNIGFVDDYVIAIRNGKIVYTCNSGWIDKTHAFTDTKRTEFYIGVKNLWNQILNETGIKSNSPNDKGFKVTYRQDATLIQNLPLVNKPVRLGNTKSYFVKSNLTVQEKEQVALAIFQEVSIAFESFQAFGAVIGKGDSSFEPADLISNLISFYRIVKPELTEEVILNLSKELTAEQSVDVYRKYPGTFSDEKYKNRVFKPKYFPNEHCDGQPVFPKELNSIKPTSKNSIFRDWMPIFDIHAGKPPISGSNKL</sequence>
<dbReference type="AlphaFoldDB" id="A0A1E5SHQ8"/>
<reference evidence="1 2" key="1">
    <citation type="submission" date="2016-05" db="EMBL/GenBank/DDBJ databases">
        <title>Draft Genome Sequence of Algibacter sp. Strain SK-16 Isolated from the Surface Water of Aburatsubo Inlet.</title>
        <authorList>
            <person name="Wong S.-K."/>
            <person name="Yoshizawa S."/>
            <person name="Nakajima Y."/>
            <person name="Ogura Y."/>
            <person name="Tetsuya H."/>
            <person name="Hamasaki K."/>
        </authorList>
    </citation>
    <scope>NUCLEOTIDE SEQUENCE [LARGE SCALE GENOMIC DNA]</scope>
    <source>
        <strain evidence="1 2">SK-16</strain>
    </source>
</reference>
<proteinExistence type="predicted"/>
<protein>
    <submittedName>
        <fullName evidence="1">Uncharacterized protein</fullName>
    </submittedName>
</protein>
<comment type="caution">
    <text evidence="1">The sequence shown here is derived from an EMBL/GenBank/DDBJ whole genome shotgun (WGS) entry which is preliminary data.</text>
</comment>
<dbReference type="EMBL" id="MDJD01000054">
    <property type="protein sequence ID" value="OEJ98648.1"/>
    <property type="molecule type" value="Genomic_DNA"/>
</dbReference>
<keyword evidence="2" id="KW-1185">Reference proteome</keyword>
<dbReference type="Proteomes" id="UP000095713">
    <property type="component" value="Unassembled WGS sequence"/>
</dbReference>
<dbReference type="RefSeq" id="WP_069831334.1">
    <property type="nucleotide sequence ID" value="NZ_MDJD01000054.1"/>
</dbReference>
<gene>
    <name evidence="1" type="ORF">A8C32_05465</name>
</gene>